<name>S2K6R6_MUCC1</name>
<dbReference type="InterPro" id="IPR001810">
    <property type="entry name" value="F-box_dom"/>
</dbReference>
<dbReference type="CDD" id="cd09917">
    <property type="entry name" value="F-box_SF"/>
    <property type="match status" value="1"/>
</dbReference>
<reference evidence="3" key="1">
    <citation type="submission" date="2013-05" db="EMBL/GenBank/DDBJ databases">
        <title>The Genome sequence of Mucor circinelloides f. circinelloides 1006PhL.</title>
        <authorList>
            <consortium name="The Broad Institute Genomics Platform"/>
            <person name="Cuomo C."/>
            <person name="Earl A."/>
            <person name="Findley K."/>
            <person name="Lee S.C."/>
            <person name="Walker B."/>
            <person name="Young S."/>
            <person name="Zeng Q."/>
            <person name="Gargeya S."/>
            <person name="Fitzgerald M."/>
            <person name="Haas B."/>
            <person name="Abouelleil A."/>
            <person name="Allen A.W."/>
            <person name="Alvarado L."/>
            <person name="Arachchi H.M."/>
            <person name="Berlin A.M."/>
            <person name="Chapman S.B."/>
            <person name="Gainer-Dewar J."/>
            <person name="Goldberg J."/>
            <person name="Griggs A."/>
            <person name="Gujja S."/>
            <person name="Hansen M."/>
            <person name="Howarth C."/>
            <person name="Imamovic A."/>
            <person name="Ireland A."/>
            <person name="Larimer J."/>
            <person name="McCowan C."/>
            <person name="Murphy C."/>
            <person name="Pearson M."/>
            <person name="Poon T.W."/>
            <person name="Priest M."/>
            <person name="Roberts A."/>
            <person name="Saif S."/>
            <person name="Shea T."/>
            <person name="Sisk P."/>
            <person name="Sykes S."/>
            <person name="Wortman J."/>
            <person name="Nusbaum C."/>
            <person name="Birren B."/>
        </authorList>
    </citation>
    <scope>NUCLEOTIDE SEQUENCE [LARGE SCALE GENOMIC DNA]</scope>
    <source>
        <strain evidence="3">1006PhL</strain>
    </source>
</reference>
<evidence type="ECO:0000259" key="1">
    <source>
        <dbReference type="PROSITE" id="PS50181"/>
    </source>
</evidence>
<proteinExistence type="predicted"/>
<dbReference type="Proteomes" id="UP000014254">
    <property type="component" value="Unassembled WGS sequence"/>
</dbReference>
<organism evidence="2 3">
    <name type="scientific">Mucor circinelloides f. circinelloides (strain 1006PhL)</name>
    <name type="common">Mucormycosis agent</name>
    <name type="synonym">Calyptromyces circinelloides</name>
    <dbReference type="NCBI Taxonomy" id="1220926"/>
    <lineage>
        <taxon>Eukaryota</taxon>
        <taxon>Fungi</taxon>
        <taxon>Fungi incertae sedis</taxon>
        <taxon>Mucoromycota</taxon>
        <taxon>Mucoromycotina</taxon>
        <taxon>Mucoromycetes</taxon>
        <taxon>Mucorales</taxon>
        <taxon>Mucorineae</taxon>
        <taxon>Mucoraceae</taxon>
        <taxon>Mucor</taxon>
    </lineage>
</organism>
<dbReference type="InterPro" id="IPR036047">
    <property type="entry name" value="F-box-like_dom_sf"/>
</dbReference>
<sequence length="455" mass="52415">MANLPPEILFKVFYDLDRSDKLQCATVCQAWCGTALHLLNSKIRLNTGIDLLHLFMKLCQLEGTIHGGSIRQLSIARSCGLNIIQINRAIFIRILSECTNLQILEFDEGYIAEIYCVYMIRHKSVLRLDSLQQIISPSPSKYNDKYLLVNWYHHRSINHLEFELVADSFDDMPIEMDLYSYIHYFPALKTLVLEFHTTVSLHSLLSACPQLESLQLYYSCAVNHLCLYEKQKASSQRGSNTHFQLKYLNIDAKYVNQSLFKYLHNRTDKLTHLTISKNFASVGTFIGASTVPLVDDKALSIKSIKFTNHEIKSNGFIRGLNDHFHALKRIEFESCNFQRVLIGGSNLTFDFNTLRLDYLSVDFTSVISQNTLINSTCLTVKRHEQDTLFYQRASKWSNQHLFTKNETHRYTNANAQAKRMTSRNIAVIIVEANTLSSIRMHCNGYRYFSQAITLD</sequence>
<gene>
    <name evidence="2" type="ORF">HMPREF1544_01998</name>
</gene>
<keyword evidence="3" id="KW-1185">Reference proteome</keyword>
<feature type="domain" description="F-box" evidence="1">
    <location>
        <begin position="1"/>
        <end position="31"/>
    </location>
</feature>
<evidence type="ECO:0000313" key="2">
    <source>
        <dbReference type="EMBL" id="EPB91118.1"/>
    </source>
</evidence>
<protein>
    <recommendedName>
        <fullName evidence="1">F-box domain-containing protein</fullName>
    </recommendedName>
</protein>
<dbReference type="SUPFAM" id="SSF52047">
    <property type="entry name" value="RNI-like"/>
    <property type="match status" value="1"/>
</dbReference>
<dbReference type="SUPFAM" id="SSF81383">
    <property type="entry name" value="F-box domain"/>
    <property type="match status" value="1"/>
</dbReference>
<dbReference type="OrthoDB" id="2266854at2759"/>
<evidence type="ECO:0000313" key="3">
    <source>
        <dbReference type="Proteomes" id="UP000014254"/>
    </source>
</evidence>
<dbReference type="VEuPathDB" id="FungiDB:HMPREF1544_01998"/>
<dbReference type="PROSITE" id="PS50181">
    <property type="entry name" value="FBOX"/>
    <property type="match status" value="1"/>
</dbReference>
<dbReference type="AlphaFoldDB" id="S2K6R6"/>
<dbReference type="InParanoid" id="S2K6R6"/>
<accession>S2K6R6</accession>
<dbReference type="Pfam" id="PF12937">
    <property type="entry name" value="F-box-like"/>
    <property type="match status" value="1"/>
</dbReference>
<dbReference type="Gene3D" id="1.20.1280.50">
    <property type="match status" value="1"/>
</dbReference>
<dbReference type="EMBL" id="KE123912">
    <property type="protein sequence ID" value="EPB91118.1"/>
    <property type="molecule type" value="Genomic_DNA"/>
</dbReference>